<dbReference type="HAMAP" id="MF_01411">
    <property type="entry name" value="LPS_assembly_LptD"/>
    <property type="match status" value="1"/>
</dbReference>
<reference evidence="3" key="1">
    <citation type="submission" date="2020-02" db="EMBL/GenBank/DDBJ databases">
        <authorList>
            <person name="Chen W.-M."/>
        </authorList>
    </citation>
    <scope>NUCLEOTIDE SEQUENCE</scope>
    <source>
        <strain evidence="3">NBD-18</strain>
    </source>
</reference>
<comment type="similarity">
    <text evidence="1">Belongs to the LptD family.</text>
</comment>
<dbReference type="GO" id="GO:0015920">
    <property type="term" value="P:lipopolysaccharide transport"/>
    <property type="evidence" value="ECO:0007669"/>
    <property type="project" value="InterPro"/>
</dbReference>
<protein>
    <recommendedName>
        <fullName evidence="1">LPS-assembly protein LptD</fullName>
    </recommendedName>
</protein>
<proteinExistence type="inferred from homology"/>
<dbReference type="InterPro" id="IPR020889">
    <property type="entry name" value="LipoPS_assembly_LptD"/>
</dbReference>
<organism evidence="3">
    <name type="scientific">Sheuella amnicola</name>
    <dbReference type="NCBI Taxonomy" id="2707330"/>
    <lineage>
        <taxon>Bacteria</taxon>
        <taxon>Pseudomonadati</taxon>
        <taxon>Pseudomonadota</taxon>
        <taxon>Betaproteobacteria</taxon>
        <taxon>Burkholderiales</taxon>
        <taxon>Alcaligenaceae</taxon>
        <taxon>Sheuella</taxon>
    </lineage>
</organism>
<dbReference type="GO" id="GO:0009279">
    <property type="term" value="C:cell outer membrane"/>
    <property type="evidence" value="ECO:0007669"/>
    <property type="project" value="UniProtKB-SubCell"/>
</dbReference>
<dbReference type="GO" id="GO:0043165">
    <property type="term" value="P:Gram-negative-bacterium-type cell outer membrane assembly"/>
    <property type="evidence" value="ECO:0007669"/>
    <property type="project" value="UniProtKB-UniRule"/>
</dbReference>
<dbReference type="AlphaFoldDB" id="A0A6B2R907"/>
<keyword evidence="1" id="KW-0998">Cell outer membrane</keyword>
<keyword evidence="1" id="KW-0732">Signal</keyword>
<sequence length="741" mass="83596">MPAFLEAVNMRGDAENNLRMTGNASARRQDSVLKANIIDYNKKAGIMDAQVNARLIRDGNIVTGPSITYNIEDGTATVDQPNFWLESGGAGVGSWADVYNRNQMSLTDVTYSGCPCPQPSWYLQSDKLDLDFQENEGVARNAVLYFKEVPILASPYLTFPLKKERKSGFLLPTFGSTTNTGIDYTQPYYFNLAPNYDMTMQLRAMSKHGLQLGDEFRYMGESYSGLMAGTYLPNDIKTGTDRWLYTAQHGQRFGNGFFAGYNVSGVSDDNYFKDFSSIAVNQAMISYLPRQVGGGWANEYWTTGVQVMTFQTISPPGSLVAPQYNKVPEYTFNGQRFDFGGFDVQSQNTLTSFQMPEDKRFALGPNGSLRWKPDGQRALSYNSIAYPIVRPGWYVTPKVAMTLAQYQTDWYGLDRYYGYGQDSNTRALPIMSVDSGMTFDRQTTFFGKDALQTFEPRAYYLRVPYQDQSQLPVYDTTLADLNFSQIFQENIFAGYDRISNANQTTVALTTRWLDADSGFERLSLSLAQQYYFEDQYVTLPYQRARTDTRSVYLLGGNAALTDTTNTAATFQYNPYTNQWDRAQVVARWRPQRLAMMSLSYRYQINPPPTAIYQTPGQNQISAAFQWPLTNRWYSVGRVDYSFNRVDAPSIIDPTVIVAMPKVTQAILGLEYKGDCCWSGRVVFQRYVVSADQTNTGVFFQLELGGLGALGQNPMGLLGKSIPDYQNINPPIPSVSKFERYE</sequence>
<comment type="subcellular location">
    <subcellularLocation>
        <location evidence="1">Cell outer membrane</location>
    </subcellularLocation>
</comment>
<dbReference type="GO" id="GO:1990351">
    <property type="term" value="C:transporter complex"/>
    <property type="evidence" value="ECO:0007669"/>
    <property type="project" value="TreeGrafter"/>
</dbReference>
<name>A0A6B2R907_9BURK</name>
<evidence type="ECO:0000259" key="2">
    <source>
        <dbReference type="Pfam" id="PF04453"/>
    </source>
</evidence>
<comment type="function">
    <text evidence="1">Together with LptE, is involved in the assembly of lipopolysaccharide (LPS) at the surface of the outer membrane.</text>
</comment>
<evidence type="ECO:0000256" key="1">
    <source>
        <dbReference type="HAMAP-Rule" id="MF_01411"/>
    </source>
</evidence>
<dbReference type="PANTHER" id="PTHR30189:SF1">
    <property type="entry name" value="LPS-ASSEMBLY PROTEIN LPTD"/>
    <property type="match status" value="1"/>
</dbReference>
<comment type="caution">
    <text evidence="1">Lacks conserved residue(s) required for the propagation of feature annotation.</text>
</comment>
<gene>
    <name evidence="1" type="primary">lptD</name>
    <name evidence="3" type="ORF">G3I67_11070</name>
</gene>
<comment type="subunit">
    <text evidence="1">Component of the lipopolysaccharide transport and assembly complex. Interacts with LptE and LptA.</text>
</comment>
<keyword evidence="1" id="KW-0472">Membrane</keyword>
<dbReference type="PANTHER" id="PTHR30189">
    <property type="entry name" value="LPS-ASSEMBLY PROTEIN"/>
    <property type="match status" value="1"/>
</dbReference>
<dbReference type="EMBL" id="JAAGRN010000007">
    <property type="protein sequence ID" value="NDY83775.1"/>
    <property type="molecule type" value="Genomic_DNA"/>
</dbReference>
<accession>A0A6B2R907</accession>
<dbReference type="Gene3D" id="2.60.450.10">
    <property type="entry name" value="Lipopolysaccharide (LPS) transport protein A like domain"/>
    <property type="match status" value="1"/>
</dbReference>
<dbReference type="InterPro" id="IPR007543">
    <property type="entry name" value="LptD_C"/>
</dbReference>
<dbReference type="Pfam" id="PF04453">
    <property type="entry name" value="LptD"/>
    <property type="match status" value="1"/>
</dbReference>
<evidence type="ECO:0000313" key="3">
    <source>
        <dbReference type="EMBL" id="NDY83775.1"/>
    </source>
</evidence>
<comment type="caution">
    <text evidence="3">The sequence shown here is derived from an EMBL/GenBank/DDBJ whole genome shotgun (WGS) entry which is preliminary data.</text>
</comment>
<dbReference type="InterPro" id="IPR050218">
    <property type="entry name" value="LptD"/>
</dbReference>
<feature type="domain" description="LptD C-terminal" evidence="2">
    <location>
        <begin position="240"/>
        <end position="632"/>
    </location>
</feature>